<dbReference type="EMBL" id="CABVHU010000001">
    <property type="protein sequence ID" value="VVN77133.1"/>
    <property type="molecule type" value="Genomic_DNA"/>
</dbReference>
<organism evidence="1 2">
    <name type="scientific">Pseudomonas fluorescens</name>
    <dbReference type="NCBI Taxonomy" id="294"/>
    <lineage>
        <taxon>Bacteria</taxon>
        <taxon>Pseudomonadati</taxon>
        <taxon>Pseudomonadota</taxon>
        <taxon>Gammaproteobacteria</taxon>
        <taxon>Pseudomonadales</taxon>
        <taxon>Pseudomonadaceae</taxon>
        <taxon>Pseudomonas</taxon>
    </lineage>
</organism>
<accession>A0A5E7ARR0</accession>
<reference evidence="1 2" key="1">
    <citation type="submission" date="2019-09" db="EMBL/GenBank/DDBJ databases">
        <authorList>
            <person name="Chandra G."/>
            <person name="Truman W A."/>
        </authorList>
    </citation>
    <scope>NUCLEOTIDE SEQUENCE [LARGE SCALE GENOMIC DNA]</scope>
    <source>
        <strain evidence="1">PS833</strain>
    </source>
</reference>
<protein>
    <submittedName>
        <fullName evidence="1">Uncharacterized protein</fullName>
    </submittedName>
</protein>
<proteinExistence type="predicted"/>
<sequence length="139" mass="15306">MPLPRAFPADRLKGATFYVGASLLAMVVNDNACCLAKRGALESIASKLAPTKGRTVLSFLESSMKREQVRKCHAEGQISATHVIQNPASPEEWIVFFKKSAGRSFFLVDDNDEVESFTCLDDLIETVRGLGIKFAEIHM</sequence>
<gene>
    <name evidence="1" type="ORF">PS833_00810</name>
</gene>
<dbReference type="AlphaFoldDB" id="A0A5E7ARR0"/>
<evidence type="ECO:0000313" key="1">
    <source>
        <dbReference type="EMBL" id="VVN77133.1"/>
    </source>
</evidence>
<dbReference type="Proteomes" id="UP000409037">
    <property type="component" value="Unassembled WGS sequence"/>
</dbReference>
<name>A0A5E7ARR0_PSEFL</name>
<evidence type="ECO:0000313" key="2">
    <source>
        <dbReference type="Proteomes" id="UP000409037"/>
    </source>
</evidence>